<dbReference type="Proteomes" id="UP000827284">
    <property type="component" value="Unassembled WGS sequence"/>
</dbReference>
<dbReference type="EMBL" id="BQFW01000005">
    <property type="protein sequence ID" value="GJJ71613.1"/>
    <property type="molecule type" value="Genomic_DNA"/>
</dbReference>
<sequence>MASPLPTTKNNLSNYAPSTDQVVREVDIAHSPTMPSVETVGSTLSEPSAVDDYRSDNEESESEENDSSDGLQSSDPSNDGSTVGALMPDPFMELLQSMNRLTLNRLDLGEYDRGERRLIDQERCRRKALGPVLPVTVAAAERKKRKRARRNQRRAVRAEYDGRHLHEHLVMALEEEDGDGIPAYDLVYDSDLGDTTPRVHYGNRENKALFLCYACRPTRRQQDEQRRAVSTKRIPRVWTSSVVFTEYWLVSHDTDPIDSTPTPTDTADTADTTRYRVVIHAQKCRCCERYIKPKLMPKKFVHKTIQAFNLWTGRRNWVHDAADDYLNLHRSVGQHDSTRCHGCEIGRCRRLC</sequence>
<evidence type="ECO:0000313" key="3">
    <source>
        <dbReference type="Proteomes" id="UP000827284"/>
    </source>
</evidence>
<protein>
    <submittedName>
        <fullName evidence="2">Uncharacterized protein</fullName>
    </submittedName>
</protein>
<proteinExistence type="predicted"/>
<feature type="compositionally biased region" description="Polar residues" evidence="1">
    <location>
        <begin position="1"/>
        <end position="21"/>
    </location>
</feature>
<keyword evidence="3" id="KW-1185">Reference proteome</keyword>
<comment type="caution">
    <text evidence="2">The sequence shown here is derived from an EMBL/GenBank/DDBJ whole genome shotgun (WGS) entry which is preliminary data.</text>
</comment>
<feature type="compositionally biased region" description="Polar residues" evidence="1">
    <location>
        <begin position="70"/>
        <end position="81"/>
    </location>
</feature>
<dbReference type="OrthoDB" id="8121437at2759"/>
<feature type="region of interest" description="Disordered" evidence="1">
    <location>
        <begin position="1"/>
        <end position="87"/>
    </location>
</feature>
<accession>A0A9P3H7T3</accession>
<feature type="compositionally biased region" description="Acidic residues" evidence="1">
    <location>
        <begin position="58"/>
        <end position="67"/>
    </location>
</feature>
<organism evidence="2 3">
    <name type="scientific">Entomortierella parvispora</name>
    <dbReference type="NCBI Taxonomy" id="205924"/>
    <lineage>
        <taxon>Eukaryota</taxon>
        <taxon>Fungi</taxon>
        <taxon>Fungi incertae sedis</taxon>
        <taxon>Mucoromycota</taxon>
        <taxon>Mortierellomycotina</taxon>
        <taxon>Mortierellomycetes</taxon>
        <taxon>Mortierellales</taxon>
        <taxon>Mortierellaceae</taxon>
        <taxon>Entomortierella</taxon>
    </lineage>
</organism>
<name>A0A9P3H7T3_9FUNG</name>
<evidence type="ECO:0000256" key="1">
    <source>
        <dbReference type="SAM" id="MobiDB-lite"/>
    </source>
</evidence>
<evidence type="ECO:0000313" key="2">
    <source>
        <dbReference type="EMBL" id="GJJ71613.1"/>
    </source>
</evidence>
<dbReference type="AlphaFoldDB" id="A0A9P3H7T3"/>
<feature type="compositionally biased region" description="Polar residues" evidence="1">
    <location>
        <begin position="33"/>
        <end position="46"/>
    </location>
</feature>
<reference evidence="2" key="2">
    <citation type="journal article" date="2022" name="Microbiol. Resour. Announc.">
        <title>Whole-Genome Sequence of Entomortierella parvispora E1425, a Mucoromycotan Fungus Associated with Burkholderiaceae-Related Endosymbiotic Bacteria.</title>
        <authorList>
            <person name="Herlambang A."/>
            <person name="Guo Y."/>
            <person name="Takashima Y."/>
            <person name="Narisawa K."/>
            <person name="Ohta H."/>
            <person name="Nishizawa T."/>
        </authorList>
    </citation>
    <scope>NUCLEOTIDE SEQUENCE</scope>
    <source>
        <strain evidence="2">E1425</strain>
    </source>
</reference>
<gene>
    <name evidence="2" type="ORF">EMPS_03963</name>
</gene>
<reference evidence="2" key="1">
    <citation type="submission" date="2021-11" db="EMBL/GenBank/DDBJ databases">
        <authorList>
            <person name="Herlambang A."/>
            <person name="Guo Y."/>
            <person name="Takashima Y."/>
            <person name="Nishizawa T."/>
        </authorList>
    </citation>
    <scope>NUCLEOTIDE SEQUENCE</scope>
    <source>
        <strain evidence="2">E1425</strain>
    </source>
</reference>